<organism evidence="2 3">
    <name type="scientific">Portunus trituberculatus</name>
    <name type="common">Swimming crab</name>
    <name type="synonym">Neptunus trituberculatus</name>
    <dbReference type="NCBI Taxonomy" id="210409"/>
    <lineage>
        <taxon>Eukaryota</taxon>
        <taxon>Metazoa</taxon>
        <taxon>Ecdysozoa</taxon>
        <taxon>Arthropoda</taxon>
        <taxon>Crustacea</taxon>
        <taxon>Multicrustacea</taxon>
        <taxon>Malacostraca</taxon>
        <taxon>Eumalacostraca</taxon>
        <taxon>Eucarida</taxon>
        <taxon>Decapoda</taxon>
        <taxon>Pleocyemata</taxon>
        <taxon>Brachyura</taxon>
        <taxon>Eubrachyura</taxon>
        <taxon>Portunoidea</taxon>
        <taxon>Portunidae</taxon>
        <taxon>Portuninae</taxon>
        <taxon>Portunus</taxon>
    </lineage>
</organism>
<dbReference type="EMBL" id="VSRR010000510">
    <property type="protein sequence ID" value="MPC16487.1"/>
    <property type="molecule type" value="Genomic_DNA"/>
</dbReference>
<comment type="caution">
    <text evidence="2">The sequence shown here is derived from an EMBL/GenBank/DDBJ whole genome shotgun (WGS) entry which is preliminary data.</text>
</comment>
<evidence type="ECO:0000256" key="1">
    <source>
        <dbReference type="SAM" id="MobiDB-lite"/>
    </source>
</evidence>
<proteinExistence type="predicted"/>
<gene>
    <name evidence="2" type="ORF">E2C01_009311</name>
</gene>
<keyword evidence="3" id="KW-1185">Reference proteome</keyword>
<reference evidence="2 3" key="1">
    <citation type="submission" date="2019-05" db="EMBL/GenBank/DDBJ databases">
        <title>Another draft genome of Portunus trituberculatus and its Hox gene families provides insights of decapod evolution.</title>
        <authorList>
            <person name="Jeong J.-H."/>
            <person name="Song I."/>
            <person name="Kim S."/>
            <person name="Choi T."/>
            <person name="Kim D."/>
            <person name="Ryu S."/>
            <person name="Kim W."/>
        </authorList>
    </citation>
    <scope>NUCLEOTIDE SEQUENCE [LARGE SCALE GENOMIC DNA]</scope>
    <source>
        <tissue evidence="2">Muscle</tissue>
    </source>
</reference>
<evidence type="ECO:0000313" key="2">
    <source>
        <dbReference type="EMBL" id="MPC16487.1"/>
    </source>
</evidence>
<protein>
    <submittedName>
        <fullName evidence="2">Uncharacterized protein</fullName>
    </submittedName>
</protein>
<sequence length="74" mass="7649">MAVSVSKHVVRGGERMGGEKLQVSGTGRTSVGGFTGGGASVGSCHPYRVDVLPFLSPGEPTERARLTKTVVFSD</sequence>
<dbReference type="AlphaFoldDB" id="A0A5B7D358"/>
<dbReference type="Proteomes" id="UP000324222">
    <property type="component" value="Unassembled WGS sequence"/>
</dbReference>
<accession>A0A5B7D358</accession>
<evidence type="ECO:0000313" key="3">
    <source>
        <dbReference type="Proteomes" id="UP000324222"/>
    </source>
</evidence>
<feature type="region of interest" description="Disordered" evidence="1">
    <location>
        <begin position="1"/>
        <end position="30"/>
    </location>
</feature>
<name>A0A5B7D358_PORTR</name>